<feature type="region of interest" description="Disordered" evidence="1">
    <location>
        <begin position="1"/>
        <end position="30"/>
    </location>
</feature>
<dbReference type="Proteomes" id="UP001397290">
    <property type="component" value="Unassembled WGS sequence"/>
</dbReference>
<evidence type="ECO:0000313" key="2">
    <source>
        <dbReference type="EMBL" id="KAK8140669.1"/>
    </source>
</evidence>
<dbReference type="EMBL" id="JAAHCF010001999">
    <property type="protein sequence ID" value="KAK8140669.1"/>
    <property type="molecule type" value="Genomic_DNA"/>
</dbReference>
<feature type="non-terminal residue" evidence="2">
    <location>
        <position position="52"/>
    </location>
</feature>
<evidence type="ECO:0000313" key="3">
    <source>
        <dbReference type="Proteomes" id="UP001397290"/>
    </source>
</evidence>
<name>A0AAW0RET8_9HYPO</name>
<proteinExistence type="predicted"/>
<evidence type="ECO:0000256" key="1">
    <source>
        <dbReference type="SAM" id="MobiDB-lite"/>
    </source>
</evidence>
<keyword evidence="3" id="KW-1185">Reference proteome</keyword>
<dbReference type="AlphaFoldDB" id="A0AAW0RET8"/>
<accession>A0AAW0RET8</accession>
<comment type="caution">
    <text evidence="2">The sequence shown here is derived from an EMBL/GenBank/DDBJ whole genome shotgun (WGS) entry which is preliminary data.</text>
</comment>
<sequence length="52" mass="5519">MSSKSTPDGSRRGSRAKPKSPTQQATMAGLNVMASAVTKKRYSKTKLGCKTC</sequence>
<reference evidence="2 3" key="1">
    <citation type="submission" date="2020-02" db="EMBL/GenBank/DDBJ databases">
        <title>Comparative genomics of the hypocrealean fungal genus Beauvera.</title>
        <authorList>
            <person name="Showalter D.N."/>
            <person name="Bushley K.E."/>
            <person name="Rehner S.A."/>
        </authorList>
    </citation>
    <scope>NUCLEOTIDE SEQUENCE [LARGE SCALE GENOMIC DNA]</scope>
    <source>
        <strain evidence="2 3">ARSEF4384</strain>
    </source>
</reference>
<organism evidence="2 3">
    <name type="scientific">Beauveria asiatica</name>
    <dbReference type="NCBI Taxonomy" id="1069075"/>
    <lineage>
        <taxon>Eukaryota</taxon>
        <taxon>Fungi</taxon>
        <taxon>Dikarya</taxon>
        <taxon>Ascomycota</taxon>
        <taxon>Pezizomycotina</taxon>
        <taxon>Sordariomycetes</taxon>
        <taxon>Hypocreomycetidae</taxon>
        <taxon>Hypocreales</taxon>
        <taxon>Cordycipitaceae</taxon>
        <taxon>Beauveria</taxon>
    </lineage>
</organism>
<protein>
    <submittedName>
        <fullName evidence="2">Uncharacterized protein</fullName>
    </submittedName>
</protein>
<gene>
    <name evidence="2" type="ORF">G3M48_002804</name>
</gene>